<dbReference type="InterPro" id="IPR004358">
    <property type="entry name" value="Sig_transdc_His_kin-like_C"/>
</dbReference>
<feature type="transmembrane region" description="Helical" evidence="11">
    <location>
        <begin position="144"/>
        <end position="165"/>
    </location>
</feature>
<dbReference type="InterPro" id="IPR035965">
    <property type="entry name" value="PAS-like_dom_sf"/>
</dbReference>
<dbReference type="SUPFAM" id="SSF55874">
    <property type="entry name" value="ATPase domain of HSP90 chaperone/DNA topoisomerase II/histidine kinase"/>
    <property type="match status" value="1"/>
</dbReference>
<dbReference type="PROSITE" id="PS50110">
    <property type="entry name" value="RESPONSE_REGULATORY"/>
    <property type="match status" value="1"/>
</dbReference>
<organism evidence="15 16">
    <name type="scientific">Candidatus Raymondbacteria bacterium RIFOXYD12_FULL_49_13</name>
    <dbReference type="NCBI Taxonomy" id="1817890"/>
    <lineage>
        <taxon>Bacteria</taxon>
        <taxon>Raymondiibacteriota</taxon>
    </lineage>
</organism>
<feature type="coiled-coil region" evidence="10">
    <location>
        <begin position="342"/>
        <end position="397"/>
    </location>
</feature>
<dbReference type="Pfam" id="PF02518">
    <property type="entry name" value="HATPase_c"/>
    <property type="match status" value="1"/>
</dbReference>
<dbReference type="Pfam" id="PF00512">
    <property type="entry name" value="HisKA"/>
    <property type="match status" value="1"/>
</dbReference>
<evidence type="ECO:0000256" key="6">
    <source>
        <dbReference type="ARBA" id="ARBA00022777"/>
    </source>
</evidence>
<dbReference type="PANTHER" id="PTHR43065">
    <property type="entry name" value="SENSOR HISTIDINE KINASE"/>
    <property type="match status" value="1"/>
</dbReference>
<evidence type="ECO:0000256" key="3">
    <source>
        <dbReference type="ARBA" id="ARBA00022553"/>
    </source>
</evidence>
<dbReference type="NCBIfam" id="TIGR00229">
    <property type="entry name" value="sensory_box"/>
    <property type="match status" value="1"/>
</dbReference>
<dbReference type="InterPro" id="IPR036890">
    <property type="entry name" value="HATPase_C_sf"/>
</dbReference>
<dbReference type="InterPro" id="IPR011006">
    <property type="entry name" value="CheY-like_superfamily"/>
</dbReference>
<dbReference type="InterPro" id="IPR001789">
    <property type="entry name" value="Sig_transdc_resp-reg_receiver"/>
</dbReference>
<dbReference type="SMART" id="SM00091">
    <property type="entry name" value="PAS"/>
    <property type="match status" value="1"/>
</dbReference>
<keyword evidence="8" id="KW-0902">Two-component regulatory system</keyword>
<sequence length="783" mass="85771">MYFTDIMALILTYLHVISATVYAILGAVVLRLDARSWQNRILFLLLSLFSIWSVGYGVVSNPHVSRETAILFDNIAAIGWIGFPGLFFTFALFFTGRKRAVIASLAGIFIVQLLLLLSQWRGSLITGYALYWHGWMGRFQGPAALYYLCYLTLCTSAGFFLMAVYRQTVRDKIRKRQASFILVFGLIPFGLGTFFNIIARQMGLFWIPPMADVVILIWAAGITYAVNRYQFLGITTTVAADSIVSALGDALFIFSPRGAITFANSAALDLLGFSREGIEGQRFQDLVVSDFSQAAVIRDIDRYIGRSGQEALLRAKSGKEISVSIMVSEMSDYGYLCVARDISVQKNIRKELKRANELLEQKVTARTVELVAANKTLEEKVIQGKKADEERQKLESQLFQSQKLESIGQLAGGISHDFNNFLAAISGFADLIRRDKAEANERAARYAEKIVDVAGKASAMIGNLLTFARKSPVEMVVVDLHQILTDSVEILKHTLEKNITIETTYLAQNPFMLGDRVQLQNSFINLAVNARDAMIGGGMLSFETSEVALDQEFARSKSYAVVAGSYLNLTVRDTGTGMDKQTKARIFEPFFTTKEKGKGTGLGLSSVYGVVKSHGGYIEVESTLGQGTAFQIYFPSVTGSMDAQTGPAANAAVQALSGTVMVVDDEGHVHDICGEVLAELGCSVVYAANGAEAVETYRSMKGGIDLVLLDMMMPVMDGHECFRRLKEIDPAIRALIVSGYSRSEEINQTLKDGALGFVQKPFTISGLADAIGSVLKKKGAVLK</sequence>
<dbReference type="Proteomes" id="UP000179243">
    <property type="component" value="Unassembled WGS sequence"/>
</dbReference>
<dbReference type="PRINTS" id="PR00344">
    <property type="entry name" value="BCTRLSENSOR"/>
</dbReference>
<feature type="transmembrane region" description="Helical" evidence="11">
    <location>
        <begin position="101"/>
        <end position="120"/>
    </location>
</feature>
<evidence type="ECO:0000256" key="4">
    <source>
        <dbReference type="ARBA" id="ARBA00022679"/>
    </source>
</evidence>
<dbReference type="SUPFAM" id="SSF55785">
    <property type="entry name" value="PYP-like sensor domain (PAS domain)"/>
    <property type="match status" value="1"/>
</dbReference>
<feature type="modified residue" description="4-aspartylphosphate" evidence="9">
    <location>
        <position position="710"/>
    </location>
</feature>
<dbReference type="InterPro" id="IPR013767">
    <property type="entry name" value="PAS_fold"/>
</dbReference>
<dbReference type="EMBL" id="MFYX01000112">
    <property type="protein sequence ID" value="OGK02131.1"/>
    <property type="molecule type" value="Genomic_DNA"/>
</dbReference>
<reference evidence="15 16" key="1">
    <citation type="journal article" date="2016" name="Nat. Commun.">
        <title>Thousands of microbial genomes shed light on interconnected biogeochemical processes in an aquifer system.</title>
        <authorList>
            <person name="Anantharaman K."/>
            <person name="Brown C.T."/>
            <person name="Hug L.A."/>
            <person name="Sharon I."/>
            <person name="Castelle C.J."/>
            <person name="Probst A.J."/>
            <person name="Thomas B.C."/>
            <person name="Singh A."/>
            <person name="Wilkins M.J."/>
            <person name="Karaoz U."/>
            <person name="Brodie E.L."/>
            <person name="Williams K.H."/>
            <person name="Hubbard S.S."/>
            <person name="Banfield J.F."/>
        </authorList>
    </citation>
    <scope>NUCLEOTIDE SEQUENCE [LARGE SCALE GENOMIC DNA]</scope>
</reference>
<evidence type="ECO:0000259" key="14">
    <source>
        <dbReference type="PROSITE" id="PS50112"/>
    </source>
</evidence>
<dbReference type="Gene3D" id="3.30.450.20">
    <property type="entry name" value="PAS domain"/>
    <property type="match status" value="1"/>
</dbReference>
<keyword evidence="11" id="KW-0472">Membrane</keyword>
<comment type="catalytic activity">
    <reaction evidence="1">
        <text>ATP + protein L-histidine = ADP + protein N-phospho-L-histidine.</text>
        <dbReference type="EC" id="2.7.13.3"/>
    </reaction>
</comment>
<evidence type="ECO:0000256" key="11">
    <source>
        <dbReference type="SAM" id="Phobius"/>
    </source>
</evidence>
<dbReference type="SUPFAM" id="SSF47384">
    <property type="entry name" value="Homodimeric domain of signal transducing histidine kinase"/>
    <property type="match status" value="1"/>
</dbReference>
<proteinExistence type="predicted"/>
<keyword evidence="6" id="KW-0418">Kinase</keyword>
<dbReference type="SMART" id="SM00387">
    <property type="entry name" value="HATPase_c"/>
    <property type="match status" value="1"/>
</dbReference>
<dbReference type="Gene3D" id="1.10.287.130">
    <property type="match status" value="1"/>
</dbReference>
<feature type="transmembrane region" description="Helical" evidence="11">
    <location>
        <begin position="177"/>
        <end position="199"/>
    </location>
</feature>
<comment type="caution">
    <text evidence="15">The sequence shown here is derived from an EMBL/GenBank/DDBJ whole genome shotgun (WGS) entry which is preliminary data.</text>
</comment>
<keyword evidence="10" id="KW-0175">Coiled coil</keyword>
<feature type="transmembrane region" description="Helical" evidence="11">
    <location>
        <begin position="205"/>
        <end position="224"/>
    </location>
</feature>
<keyword evidence="3 9" id="KW-0597">Phosphoprotein</keyword>
<dbReference type="GO" id="GO:0006355">
    <property type="term" value="P:regulation of DNA-templated transcription"/>
    <property type="evidence" value="ECO:0007669"/>
    <property type="project" value="InterPro"/>
</dbReference>
<dbReference type="SMART" id="SM00448">
    <property type="entry name" value="REC"/>
    <property type="match status" value="1"/>
</dbReference>
<dbReference type="EC" id="2.7.13.3" evidence="2"/>
<dbReference type="Pfam" id="PF00989">
    <property type="entry name" value="PAS"/>
    <property type="match status" value="1"/>
</dbReference>
<dbReference type="AlphaFoldDB" id="A0A1F7F668"/>
<dbReference type="InterPro" id="IPR000014">
    <property type="entry name" value="PAS"/>
</dbReference>
<protein>
    <recommendedName>
        <fullName evidence="2">histidine kinase</fullName>
        <ecNumber evidence="2">2.7.13.3</ecNumber>
    </recommendedName>
</protein>
<dbReference type="InterPro" id="IPR003594">
    <property type="entry name" value="HATPase_dom"/>
</dbReference>
<evidence type="ECO:0000313" key="16">
    <source>
        <dbReference type="Proteomes" id="UP000179243"/>
    </source>
</evidence>
<evidence type="ECO:0000256" key="7">
    <source>
        <dbReference type="ARBA" id="ARBA00022840"/>
    </source>
</evidence>
<evidence type="ECO:0000256" key="8">
    <source>
        <dbReference type="ARBA" id="ARBA00023012"/>
    </source>
</evidence>
<dbReference type="Gene3D" id="3.40.50.2300">
    <property type="match status" value="1"/>
</dbReference>
<evidence type="ECO:0000256" key="1">
    <source>
        <dbReference type="ARBA" id="ARBA00000085"/>
    </source>
</evidence>
<evidence type="ECO:0000256" key="2">
    <source>
        <dbReference type="ARBA" id="ARBA00012438"/>
    </source>
</evidence>
<dbReference type="Gene3D" id="3.30.565.10">
    <property type="entry name" value="Histidine kinase-like ATPase, C-terminal domain"/>
    <property type="match status" value="1"/>
</dbReference>
<dbReference type="InterPro" id="IPR003661">
    <property type="entry name" value="HisK_dim/P_dom"/>
</dbReference>
<gene>
    <name evidence="15" type="ORF">A2519_18900</name>
</gene>
<feature type="transmembrane region" description="Helical" evidence="11">
    <location>
        <begin position="41"/>
        <end position="59"/>
    </location>
</feature>
<dbReference type="PROSITE" id="PS50109">
    <property type="entry name" value="HIS_KIN"/>
    <property type="match status" value="1"/>
</dbReference>
<dbReference type="GO" id="GO:0000155">
    <property type="term" value="F:phosphorelay sensor kinase activity"/>
    <property type="evidence" value="ECO:0007669"/>
    <property type="project" value="InterPro"/>
</dbReference>
<feature type="domain" description="Response regulatory" evidence="13">
    <location>
        <begin position="659"/>
        <end position="775"/>
    </location>
</feature>
<evidence type="ECO:0000259" key="12">
    <source>
        <dbReference type="PROSITE" id="PS50109"/>
    </source>
</evidence>
<feature type="transmembrane region" description="Helical" evidence="11">
    <location>
        <begin position="71"/>
        <end position="94"/>
    </location>
</feature>
<evidence type="ECO:0000256" key="10">
    <source>
        <dbReference type="SAM" id="Coils"/>
    </source>
</evidence>
<dbReference type="InterPro" id="IPR005467">
    <property type="entry name" value="His_kinase_dom"/>
</dbReference>
<dbReference type="CDD" id="cd00082">
    <property type="entry name" value="HisKA"/>
    <property type="match status" value="1"/>
</dbReference>
<dbReference type="PROSITE" id="PS50112">
    <property type="entry name" value="PAS"/>
    <property type="match status" value="1"/>
</dbReference>
<dbReference type="PANTHER" id="PTHR43065:SF46">
    <property type="entry name" value="C4-DICARBOXYLATE TRANSPORT SENSOR PROTEIN DCTB"/>
    <property type="match status" value="1"/>
</dbReference>
<accession>A0A1F7F668</accession>
<feature type="domain" description="Histidine kinase" evidence="12">
    <location>
        <begin position="413"/>
        <end position="638"/>
    </location>
</feature>
<keyword evidence="11" id="KW-1133">Transmembrane helix</keyword>
<evidence type="ECO:0000259" key="13">
    <source>
        <dbReference type="PROSITE" id="PS50110"/>
    </source>
</evidence>
<dbReference type="SMART" id="SM00388">
    <property type="entry name" value="HisKA"/>
    <property type="match status" value="1"/>
</dbReference>
<name>A0A1F7F668_UNCRA</name>
<keyword evidence="4" id="KW-0808">Transferase</keyword>
<feature type="domain" description="PAS" evidence="14">
    <location>
        <begin position="243"/>
        <end position="281"/>
    </location>
</feature>
<feature type="transmembrane region" description="Helical" evidence="11">
    <location>
        <begin position="6"/>
        <end position="29"/>
    </location>
</feature>
<feature type="transmembrane region" description="Helical" evidence="11">
    <location>
        <begin position="231"/>
        <end position="254"/>
    </location>
</feature>
<keyword evidence="11" id="KW-0812">Transmembrane</keyword>
<keyword evidence="7" id="KW-0067">ATP-binding</keyword>
<dbReference type="Pfam" id="PF00072">
    <property type="entry name" value="Response_reg"/>
    <property type="match status" value="1"/>
</dbReference>
<evidence type="ECO:0000256" key="9">
    <source>
        <dbReference type="PROSITE-ProRule" id="PRU00169"/>
    </source>
</evidence>
<dbReference type="CDD" id="cd00130">
    <property type="entry name" value="PAS"/>
    <property type="match status" value="1"/>
</dbReference>
<evidence type="ECO:0000313" key="15">
    <source>
        <dbReference type="EMBL" id="OGK02131.1"/>
    </source>
</evidence>
<evidence type="ECO:0000256" key="5">
    <source>
        <dbReference type="ARBA" id="ARBA00022741"/>
    </source>
</evidence>
<dbReference type="SUPFAM" id="SSF52172">
    <property type="entry name" value="CheY-like"/>
    <property type="match status" value="1"/>
</dbReference>
<dbReference type="InterPro" id="IPR036097">
    <property type="entry name" value="HisK_dim/P_sf"/>
</dbReference>
<dbReference type="GO" id="GO:0005524">
    <property type="term" value="F:ATP binding"/>
    <property type="evidence" value="ECO:0007669"/>
    <property type="project" value="UniProtKB-KW"/>
</dbReference>
<keyword evidence="5" id="KW-0547">Nucleotide-binding</keyword>